<gene>
    <name evidence="1" type="ORF">SADUNF_Sadunf13G0038700</name>
</gene>
<sequence length="167" mass="19142">MPISALPDMKNPLYFTYPTNGSKRDKGRAHLLLFSFEKKNRGYLALRKKLWRLSWSGSPLFTRDEGGVLSQILAIEPFVIDPEPLMSSQQSGTLKLGCQRLVESLILDRCCSGYKENHGENRAWRRYRALNALQEKNLRPALHGRNGKGIEQWCQNDIVLFILQRGP</sequence>
<dbReference type="Proteomes" id="UP000657918">
    <property type="component" value="Unassembled WGS sequence"/>
</dbReference>
<evidence type="ECO:0000313" key="2">
    <source>
        <dbReference type="Proteomes" id="UP000657918"/>
    </source>
</evidence>
<comment type="caution">
    <text evidence="1">The sequence shown here is derived from an EMBL/GenBank/DDBJ whole genome shotgun (WGS) entry which is preliminary data.</text>
</comment>
<dbReference type="AlphaFoldDB" id="A0A835JNB6"/>
<name>A0A835JNB6_9ROSI</name>
<dbReference type="EMBL" id="JADGMS010000013">
    <property type="protein sequence ID" value="KAF9670150.1"/>
    <property type="molecule type" value="Genomic_DNA"/>
</dbReference>
<proteinExistence type="predicted"/>
<evidence type="ECO:0000313" key="1">
    <source>
        <dbReference type="EMBL" id="KAF9670150.1"/>
    </source>
</evidence>
<keyword evidence="2" id="KW-1185">Reference proteome</keyword>
<accession>A0A835JNB6</accession>
<organism evidence="1 2">
    <name type="scientific">Salix dunnii</name>
    <dbReference type="NCBI Taxonomy" id="1413687"/>
    <lineage>
        <taxon>Eukaryota</taxon>
        <taxon>Viridiplantae</taxon>
        <taxon>Streptophyta</taxon>
        <taxon>Embryophyta</taxon>
        <taxon>Tracheophyta</taxon>
        <taxon>Spermatophyta</taxon>
        <taxon>Magnoliopsida</taxon>
        <taxon>eudicotyledons</taxon>
        <taxon>Gunneridae</taxon>
        <taxon>Pentapetalae</taxon>
        <taxon>rosids</taxon>
        <taxon>fabids</taxon>
        <taxon>Malpighiales</taxon>
        <taxon>Salicaceae</taxon>
        <taxon>Saliceae</taxon>
        <taxon>Salix</taxon>
    </lineage>
</organism>
<protein>
    <submittedName>
        <fullName evidence="1">Uncharacterized protein</fullName>
    </submittedName>
</protein>
<reference evidence="1 2" key="1">
    <citation type="submission" date="2020-10" db="EMBL/GenBank/DDBJ databases">
        <title>Plant Genome Project.</title>
        <authorList>
            <person name="Zhang R.-G."/>
        </authorList>
    </citation>
    <scope>NUCLEOTIDE SEQUENCE [LARGE SCALE GENOMIC DNA]</scope>
    <source>
        <strain evidence="1">FAFU-HL-1</strain>
        <tissue evidence="1">Leaf</tissue>
    </source>
</reference>